<feature type="domain" description="Glycosyltransferase RgtA/B/C/D-like" evidence="9">
    <location>
        <begin position="99"/>
        <end position="244"/>
    </location>
</feature>
<evidence type="ECO:0000256" key="4">
    <source>
        <dbReference type="ARBA" id="ARBA00022679"/>
    </source>
</evidence>
<dbReference type="InterPro" id="IPR038731">
    <property type="entry name" value="RgtA/B/C-like"/>
</dbReference>
<keyword evidence="5 8" id="KW-0812">Transmembrane</keyword>
<sequence length="526" mass="54753">MNAAVARVLSSARTRERPPPAPSGLPSLFPAGRRWRVPRPDPCLAVPALLALAAGLWGLTSPPLWRDEAATVSAVSRSLPQLAHLLGTVDAVHGVYYGLMHVVAAVAGTGEVALRLPSVLAGALAAAGVGALGRALGNPRAGLYGGALLAMMPVFSRYVQEARPYPLTMAVAIAATLLLLRAMRRPTWRVFLAYGLALVGLAFVNLFAVLIAAAHGVFVVWSRGPAMRWAVSAACASAAVTPLALLAARQSEQIGWISTPDLQDAGMLVVQLLGDLGAATPAWAGIAPVVGGLALVGLASVARVARRVPDSPRDSHVGSHRGPVAGALLVRLALPWLLGPPIVLLAVSWAGHPVYVFRYVLCCVPAAALLAGAGLAALPRRAALALLAVVLAASVPGQFATRGADGRQDDPGVVMAVLASAARPGDGVLFIPGKVRKYVLVYPGVLGRLDDVSLARSPRRTGTFGGTHVGRRVMKARLADVHTLWALGNTGRTANWQLDALRGTFSPTGHWTTRGMYLVRYTRTAP</sequence>
<evidence type="ECO:0000256" key="2">
    <source>
        <dbReference type="ARBA" id="ARBA00022475"/>
    </source>
</evidence>
<evidence type="ECO:0000313" key="11">
    <source>
        <dbReference type="Proteomes" id="UP000605992"/>
    </source>
</evidence>
<evidence type="ECO:0000259" key="9">
    <source>
        <dbReference type="Pfam" id="PF13231"/>
    </source>
</evidence>
<keyword evidence="4" id="KW-0808">Transferase</keyword>
<dbReference type="GO" id="GO:0005886">
    <property type="term" value="C:plasma membrane"/>
    <property type="evidence" value="ECO:0007669"/>
    <property type="project" value="UniProtKB-SubCell"/>
</dbReference>
<evidence type="ECO:0000313" key="10">
    <source>
        <dbReference type="EMBL" id="GII53121.1"/>
    </source>
</evidence>
<protein>
    <submittedName>
        <fullName evidence="10">Mannosyltransferase</fullName>
    </submittedName>
</protein>
<keyword evidence="6 8" id="KW-1133">Transmembrane helix</keyword>
<dbReference type="PANTHER" id="PTHR33908">
    <property type="entry name" value="MANNOSYLTRANSFERASE YKCB-RELATED"/>
    <property type="match status" value="1"/>
</dbReference>
<evidence type="ECO:0000256" key="8">
    <source>
        <dbReference type="SAM" id="Phobius"/>
    </source>
</evidence>
<comment type="subcellular location">
    <subcellularLocation>
        <location evidence="1">Cell membrane</location>
        <topology evidence="1">Multi-pass membrane protein</topology>
    </subcellularLocation>
</comment>
<organism evidence="10 11">
    <name type="scientific">Planotetraspora thailandica</name>
    <dbReference type="NCBI Taxonomy" id="487172"/>
    <lineage>
        <taxon>Bacteria</taxon>
        <taxon>Bacillati</taxon>
        <taxon>Actinomycetota</taxon>
        <taxon>Actinomycetes</taxon>
        <taxon>Streptosporangiales</taxon>
        <taxon>Streptosporangiaceae</taxon>
        <taxon>Planotetraspora</taxon>
    </lineage>
</organism>
<evidence type="ECO:0000256" key="1">
    <source>
        <dbReference type="ARBA" id="ARBA00004651"/>
    </source>
</evidence>
<evidence type="ECO:0000256" key="3">
    <source>
        <dbReference type="ARBA" id="ARBA00022676"/>
    </source>
</evidence>
<feature type="transmembrane region" description="Helical" evidence="8">
    <location>
        <begin position="282"/>
        <end position="305"/>
    </location>
</feature>
<keyword evidence="3 10" id="KW-0328">Glycosyltransferase</keyword>
<gene>
    <name evidence="10" type="ORF">Pth03_15100</name>
</gene>
<keyword evidence="2" id="KW-1003">Cell membrane</keyword>
<dbReference type="PANTHER" id="PTHR33908:SF3">
    <property type="entry name" value="UNDECAPRENYL PHOSPHATE-ALPHA-4-AMINO-4-DEOXY-L-ARABINOSE ARABINOSYL TRANSFERASE"/>
    <property type="match status" value="1"/>
</dbReference>
<name>A0A8J3XUY4_9ACTN</name>
<reference evidence="10" key="1">
    <citation type="submission" date="2021-01" db="EMBL/GenBank/DDBJ databases">
        <title>Whole genome shotgun sequence of Planotetraspora thailandica NBRC 104271.</title>
        <authorList>
            <person name="Komaki H."/>
            <person name="Tamura T."/>
        </authorList>
    </citation>
    <scope>NUCLEOTIDE SEQUENCE</scope>
    <source>
        <strain evidence="10">NBRC 104271</strain>
    </source>
</reference>
<dbReference type="GO" id="GO:0010041">
    <property type="term" value="P:response to iron(III) ion"/>
    <property type="evidence" value="ECO:0007669"/>
    <property type="project" value="TreeGrafter"/>
</dbReference>
<dbReference type="InterPro" id="IPR050297">
    <property type="entry name" value="LipidA_mod_glycosyltrf_83"/>
</dbReference>
<dbReference type="Pfam" id="PF13231">
    <property type="entry name" value="PMT_2"/>
    <property type="match status" value="1"/>
</dbReference>
<feature type="transmembrane region" description="Helical" evidence="8">
    <location>
        <begin position="165"/>
        <end position="183"/>
    </location>
</feature>
<proteinExistence type="predicted"/>
<feature type="transmembrane region" description="Helical" evidence="8">
    <location>
        <begin position="43"/>
        <end position="60"/>
    </location>
</feature>
<comment type="caution">
    <text evidence="10">The sequence shown here is derived from an EMBL/GenBank/DDBJ whole genome shotgun (WGS) entry which is preliminary data.</text>
</comment>
<feature type="transmembrane region" description="Helical" evidence="8">
    <location>
        <begin position="356"/>
        <end position="378"/>
    </location>
</feature>
<dbReference type="GO" id="GO:0016763">
    <property type="term" value="F:pentosyltransferase activity"/>
    <property type="evidence" value="ECO:0007669"/>
    <property type="project" value="TreeGrafter"/>
</dbReference>
<keyword evidence="11" id="KW-1185">Reference proteome</keyword>
<feature type="transmembrane region" description="Helical" evidence="8">
    <location>
        <begin position="190"/>
        <end position="221"/>
    </location>
</feature>
<dbReference type="GO" id="GO:0009103">
    <property type="term" value="P:lipopolysaccharide biosynthetic process"/>
    <property type="evidence" value="ECO:0007669"/>
    <property type="project" value="UniProtKB-ARBA"/>
</dbReference>
<evidence type="ECO:0000256" key="6">
    <source>
        <dbReference type="ARBA" id="ARBA00022989"/>
    </source>
</evidence>
<dbReference type="AlphaFoldDB" id="A0A8J3XUY4"/>
<evidence type="ECO:0000256" key="7">
    <source>
        <dbReference type="ARBA" id="ARBA00023136"/>
    </source>
</evidence>
<accession>A0A8J3XUY4</accession>
<evidence type="ECO:0000256" key="5">
    <source>
        <dbReference type="ARBA" id="ARBA00022692"/>
    </source>
</evidence>
<feature type="transmembrane region" description="Helical" evidence="8">
    <location>
        <begin position="112"/>
        <end position="132"/>
    </location>
</feature>
<keyword evidence="7 8" id="KW-0472">Membrane</keyword>
<feature type="transmembrane region" description="Helical" evidence="8">
    <location>
        <begin position="326"/>
        <end position="350"/>
    </location>
</feature>
<dbReference type="RefSeq" id="WP_203943396.1">
    <property type="nucleotide sequence ID" value="NZ_BOOR01000008.1"/>
</dbReference>
<dbReference type="EMBL" id="BOOR01000008">
    <property type="protein sequence ID" value="GII53121.1"/>
    <property type="molecule type" value="Genomic_DNA"/>
</dbReference>
<dbReference type="Proteomes" id="UP000605992">
    <property type="component" value="Unassembled WGS sequence"/>
</dbReference>